<evidence type="ECO:0000256" key="2">
    <source>
        <dbReference type="ARBA" id="ARBA00007793"/>
    </source>
</evidence>
<comment type="similarity">
    <text evidence="2">Belongs to the glycosyl hydrolase 45 (cellulase K) family.</text>
</comment>
<dbReference type="InterPro" id="IPR052288">
    <property type="entry name" value="GH45_Enzymes"/>
</dbReference>
<dbReference type="Proteomes" id="UP000799776">
    <property type="component" value="Unassembled WGS sequence"/>
</dbReference>
<dbReference type="GO" id="GO:0008810">
    <property type="term" value="F:cellulase activity"/>
    <property type="evidence" value="ECO:0007669"/>
    <property type="project" value="UniProtKB-EC"/>
</dbReference>
<keyword evidence="8" id="KW-0624">Polysaccharide degradation</keyword>
<reference evidence="10" key="1">
    <citation type="journal article" date="2020" name="Stud. Mycol.">
        <title>101 Dothideomycetes genomes: a test case for predicting lifestyles and emergence of pathogens.</title>
        <authorList>
            <person name="Haridas S."/>
            <person name="Albert R."/>
            <person name="Binder M."/>
            <person name="Bloem J."/>
            <person name="Labutti K."/>
            <person name="Salamov A."/>
            <person name="Andreopoulos B."/>
            <person name="Baker S."/>
            <person name="Barry K."/>
            <person name="Bills G."/>
            <person name="Bluhm B."/>
            <person name="Cannon C."/>
            <person name="Castanera R."/>
            <person name="Culley D."/>
            <person name="Daum C."/>
            <person name="Ezra D."/>
            <person name="Gonzalez J."/>
            <person name="Henrissat B."/>
            <person name="Kuo A."/>
            <person name="Liang C."/>
            <person name="Lipzen A."/>
            <person name="Lutzoni F."/>
            <person name="Magnuson J."/>
            <person name="Mondo S."/>
            <person name="Nolan M."/>
            <person name="Ohm R."/>
            <person name="Pangilinan J."/>
            <person name="Park H.-J."/>
            <person name="Ramirez L."/>
            <person name="Alfaro M."/>
            <person name="Sun H."/>
            <person name="Tritt A."/>
            <person name="Yoshinaga Y."/>
            <person name="Zwiers L.-H."/>
            <person name="Turgeon B."/>
            <person name="Goodwin S."/>
            <person name="Spatafora J."/>
            <person name="Crous P."/>
            <person name="Grigoriev I."/>
        </authorList>
    </citation>
    <scope>NUCLEOTIDE SEQUENCE</scope>
    <source>
        <strain evidence="10">CBS 121410</strain>
    </source>
</reference>
<dbReference type="EMBL" id="ML978711">
    <property type="protein sequence ID" value="KAF2092156.1"/>
    <property type="molecule type" value="Genomic_DNA"/>
</dbReference>
<evidence type="ECO:0000256" key="4">
    <source>
        <dbReference type="ARBA" id="ARBA00022801"/>
    </source>
</evidence>
<keyword evidence="4 10" id="KW-0378">Hydrolase</keyword>
<name>A0A9P4LZ11_9PEZI</name>
<dbReference type="PANTHER" id="PTHR39730:SF1">
    <property type="entry name" value="ENDOGLUCANASE 1"/>
    <property type="match status" value="1"/>
</dbReference>
<proteinExistence type="inferred from homology"/>
<keyword evidence="6" id="KW-0119">Carbohydrate metabolism</keyword>
<dbReference type="OrthoDB" id="10035502at2759"/>
<evidence type="ECO:0000256" key="8">
    <source>
        <dbReference type="ARBA" id="ARBA00023326"/>
    </source>
</evidence>
<evidence type="ECO:0000256" key="6">
    <source>
        <dbReference type="ARBA" id="ARBA00023277"/>
    </source>
</evidence>
<protein>
    <recommendedName>
        <fullName evidence="3">cellulase</fullName>
        <ecNumber evidence="3">3.2.1.4</ecNumber>
    </recommendedName>
</protein>
<dbReference type="PANTHER" id="PTHR39730">
    <property type="entry name" value="ENDOGLUCANASE 1"/>
    <property type="match status" value="1"/>
</dbReference>
<accession>A0A9P4LZ11</accession>
<evidence type="ECO:0000256" key="1">
    <source>
        <dbReference type="ARBA" id="ARBA00000966"/>
    </source>
</evidence>
<evidence type="ECO:0000256" key="5">
    <source>
        <dbReference type="ARBA" id="ARBA00023001"/>
    </source>
</evidence>
<evidence type="ECO:0000313" key="11">
    <source>
        <dbReference type="Proteomes" id="UP000799776"/>
    </source>
</evidence>
<evidence type="ECO:0000259" key="9">
    <source>
        <dbReference type="Pfam" id="PF02015"/>
    </source>
</evidence>
<keyword evidence="5" id="KW-0136">Cellulose degradation</keyword>
<dbReference type="InterPro" id="IPR036908">
    <property type="entry name" value="RlpA-like_sf"/>
</dbReference>
<dbReference type="AlphaFoldDB" id="A0A9P4LZ11"/>
<dbReference type="SUPFAM" id="SSF50685">
    <property type="entry name" value="Barwin-like endoglucanases"/>
    <property type="match status" value="1"/>
</dbReference>
<dbReference type="Gene3D" id="2.40.40.10">
    <property type="entry name" value="RlpA-like domain"/>
    <property type="match status" value="1"/>
</dbReference>
<dbReference type="EC" id="3.2.1.4" evidence="3"/>
<gene>
    <name evidence="10" type="ORF">K490DRAFT_61601</name>
</gene>
<comment type="caution">
    <text evidence="10">The sequence shown here is derived from an EMBL/GenBank/DDBJ whole genome shotgun (WGS) entry which is preliminary data.</text>
</comment>
<evidence type="ECO:0000256" key="3">
    <source>
        <dbReference type="ARBA" id="ARBA00012601"/>
    </source>
</evidence>
<dbReference type="Pfam" id="PF02015">
    <property type="entry name" value="Glyco_hydro_45"/>
    <property type="match status" value="1"/>
</dbReference>
<dbReference type="InterPro" id="IPR000334">
    <property type="entry name" value="Glyco_hydro_45"/>
</dbReference>
<evidence type="ECO:0000256" key="7">
    <source>
        <dbReference type="ARBA" id="ARBA00023295"/>
    </source>
</evidence>
<keyword evidence="11" id="KW-1185">Reference proteome</keyword>
<evidence type="ECO:0000313" key="10">
    <source>
        <dbReference type="EMBL" id="KAF2092156.1"/>
    </source>
</evidence>
<dbReference type="GO" id="GO:0030245">
    <property type="term" value="P:cellulose catabolic process"/>
    <property type="evidence" value="ECO:0007669"/>
    <property type="project" value="UniProtKB-KW"/>
</dbReference>
<feature type="domain" description="Glycosyl hydrolases family 45 active site" evidence="9">
    <location>
        <begin position="4"/>
        <end position="180"/>
    </location>
</feature>
<keyword evidence="7" id="KW-0326">Glycosidase</keyword>
<organism evidence="10 11">
    <name type="scientific">Saccharata proteae CBS 121410</name>
    <dbReference type="NCBI Taxonomy" id="1314787"/>
    <lineage>
        <taxon>Eukaryota</taxon>
        <taxon>Fungi</taxon>
        <taxon>Dikarya</taxon>
        <taxon>Ascomycota</taxon>
        <taxon>Pezizomycotina</taxon>
        <taxon>Dothideomycetes</taxon>
        <taxon>Dothideomycetes incertae sedis</taxon>
        <taxon>Botryosphaeriales</taxon>
        <taxon>Saccharataceae</taxon>
        <taxon>Saccharata</taxon>
    </lineage>
</organism>
<sequence>MSLLAAANACSKDDQVLSDHNAEGVCQGGSAYSCSSFQPQIVNDTFSYGFAGHGNTASAVCCQCFKFTWTDNAAKGKTMVVQAVNAGGLPSADDFDIYTPGGGVGDFPAACNAQYGAPAGTGWGRQYGGVSSDSECSELPSSLQEGCHWRWQWGGGDLNLWNIVYEQVECPTELTSISGCSA</sequence>
<comment type="catalytic activity">
    <reaction evidence="1">
        <text>Endohydrolysis of (1-&gt;4)-beta-D-glucosidic linkages in cellulose, lichenin and cereal beta-D-glucans.</text>
        <dbReference type="EC" id="3.2.1.4"/>
    </reaction>
</comment>